<feature type="domain" description="PPM-type phosphatase" evidence="1">
    <location>
        <begin position="66"/>
        <end position="326"/>
    </location>
</feature>
<dbReference type="CDD" id="cd00143">
    <property type="entry name" value="PP2Cc"/>
    <property type="match status" value="1"/>
</dbReference>
<dbReference type="Pfam" id="PF00481">
    <property type="entry name" value="PP2C"/>
    <property type="match status" value="1"/>
</dbReference>
<dbReference type="PANTHER" id="PTHR13832:SF853">
    <property type="entry name" value="PROTEIN PHOSPHATASE 2C 2-RELATED"/>
    <property type="match status" value="1"/>
</dbReference>
<dbReference type="Gene3D" id="3.60.40.10">
    <property type="entry name" value="PPM-type phosphatase domain"/>
    <property type="match status" value="1"/>
</dbReference>
<dbReference type="InterPro" id="IPR036457">
    <property type="entry name" value="PPM-type-like_dom_sf"/>
</dbReference>
<dbReference type="OMA" id="PMELNVE"/>
<evidence type="ECO:0000259" key="1">
    <source>
        <dbReference type="PROSITE" id="PS51746"/>
    </source>
</evidence>
<evidence type="ECO:0000313" key="2">
    <source>
        <dbReference type="EMBL" id="ABK22245.1"/>
    </source>
</evidence>
<protein>
    <recommendedName>
        <fullName evidence="1">PPM-type phosphatase domain-containing protein</fullName>
    </recommendedName>
</protein>
<dbReference type="InterPro" id="IPR015655">
    <property type="entry name" value="PP2C"/>
</dbReference>
<sequence>MACIVAGNSPKVFGSGSSPFIGGNCPSHLFQRKRPQRLDVPLHSPELNTPSASMEQPMELNVEGFHYAVSSKKGLREFMEDTHKAMVNVLGDSKQAFFGVFDGHSGRKAAAFAAENIGQNIVDAMPGMEDETGDNLEQAVRAGYLTTDAEFLKQEVGSGTCCVTALIINGDLVVSNAGDCRAVISRDGASEALTCDHRAGREDERQRIENLSGVVDLRHGVWRVQGSLAVSRAIGDLHMKEWITAEPDTRKIEITSDCEFLILASDGLWDKVTNQEAVNIARPFCVQKQPNLTSLGGGPNVACKKLVELAVTRKSQDDVSVMIVQLRHFCTKANKTVR</sequence>
<name>A9NNN4_PICSI</name>
<dbReference type="AlphaFoldDB" id="A9NNN4"/>
<dbReference type="SMART" id="SM00332">
    <property type="entry name" value="PP2Cc"/>
    <property type="match status" value="1"/>
</dbReference>
<dbReference type="GO" id="GO:0004722">
    <property type="term" value="F:protein serine/threonine phosphatase activity"/>
    <property type="evidence" value="ECO:0007669"/>
    <property type="project" value="InterPro"/>
</dbReference>
<dbReference type="PANTHER" id="PTHR13832">
    <property type="entry name" value="PROTEIN PHOSPHATASE 2C"/>
    <property type="match status" value="1"/>
</dbReference>
<accession>A9NNN4</accession>
<dbReference type="SUPFAM" id="SSF81606">
    <property type="entry name" value="PP2C-like"/>
    <property type="match status" value="1"/>
</dbReference>
<dbReference type="EMBL" id="EF082894">
    <property type="protein sequence ID" value="ABK22245.1"/>
    <property type="molecule type" value="mRNA"/>
</dbReference>
<organism evidence="2">
    <name type="scientific">Picea sitchensis</name>
    <name type="common">Sitka spruce</name>
    <name type="synonym">Pinus sitchensis</name>
    <dbReference type="NCBI Taxonomy" id="3332"/>
    <lineage>
        <taxon>Eukaryota</taxon>
        <taxon>Viridiplantae</taxon>
        <taxon>Streptophyta</taxon>
        <taxon>Embryophyta</taxon>
        <taxon>Tracheophyta</taxon>
        <taxon>Spermatophyta</taxon>
        <taxon>Pinopsida</taxon>
        <taxon>Pinidae</taxon>
        <taxon>Conifers I</taxon>
        <taxon>Pinales</taxon>
        <taxon>Pinaceae</taxon>
        <taxon>Picea</taxon>
    </lineage>
</organism>
<dbReference type="InterPro" id="IPR001932">
    <property type="entry name" value="PPM-type_phosphatase-like_dom"/>
</dbReference>
<proteinExistence type="evidence at transcript level"/>
<reference evidence="2" key="1">
    <citation type="journal article" date="2008" name="BMC Genomics">
        <title>A conifer genomics resource of 200,000 spruce (Picea spp.) ESTs and 6,464 high-quality, sequence-finished full-length cDNAs for Sitka spruce (Picea sitchensis).</title>
        <authorList>
            <person name="Ralph S.G."/>
            <person name="Chun H.J."/>
            <person name="Kolosova N."/>
            <person name="Cooper D."/>
            <person name="Oddy C."/>
            <person name="Ritland C.E."/>
            <person name="Kirkpatrick R."/>
            <person name="Moore R."/>
            <person name="Barber S."/>
            <person name="Holt R.A."/>
            <person name="Jones S.J."/>
            <person name="Marra M.A."/>
            <person name="Douglas C.J."/>
            <person name="Ritland K."/>
            <person name="Bohlmann J."/>
        </authorList>
    </citation>
    <scope>NUCLEOTIDE SEQUENCE</scope>
    <source>
        <tissue evidence="2">Green portion of the leader tissue</tissue>
    </source>
</reference>
<dbReference type="PROSITE" id="PS51746">
    <property type="entry name" value="PPM_2"/>
    <property type="match status" value="1"/>
</dbReference>